<comment type="caution">
    <text evidence="1">The sequence shown here is derived from an EMBL/GenBank/DDBJ whole genome shotgun (WGS) entry which is preliminary data.</text>
</comment>
<gene>
    <name evidence="1" type="ORF">CPELLU_LOCUS6724</name>
</gene>
<organism evidence="1 2">
    <name type="scientific">Cetraspora pellucida</name>
    <dbReference type="NCBI Taxonomy" id="1433469"/>
    <lineage>
        <taxon>Eukaryota</taxon>
        <taxon>Fungi</taxon>
        <taxon>Fungi incertae sedis</taxon>
        <taxon>Mucoromycota</taxon>
        <taxon>Glomeromycotina</taxon>
        <taxon>Glomeromycetes</taxon>
        <taxon>Diversisporales</taxon>
        <taxon>Gigasporaceae</taxon>
        <taxon>Cetraspora</taxon>
    </lineage>
</organism>
<accession>A0A9N9GDU7</accession>
<protein>
    <submittedName>
        <fullName evidence="1">1250_t:CDS:1</fullName>
    </submittedName>
</protein>
<evidence type="ECO:0000313" key="1">
    <source>
        <dbReference type="EMBL" id="CAG8595137.1"/>
    </source>
</evidence>
<sequence length="114" mass="13110">MCSKDPSVLLCLNNEELVILSFLCQLLRPFENAIKDEAELFVNNIQEKIISYRTKYSTAVEASELSEAIKTVKINDISANSFSFFKRKITNKQKCLNTIEAELELYEIEPLEEI</sequence>
<dbReference type="EMBL" id="CAJVQA010004274">
    <property type="protein sequence ID" value="CAG8595137.1"/>
    <property type="molecule type" value="Genomic_DNA"/>
</dbReference>
<evidence type="ECO:0000313" key="2">
    <source>
        <dbReference type="Proteomes" id="UP000789759"/>
    </source>
</evidence>
<dbReference type="Proteomes" id="UP000789759">
    <property type="component" value="Unassembled WGS sequence"/>
</dbReference>
<keyword evidence="2" id="KW-1185">Reference proteome</keyword>
<reference evidence="1" key="1">
    <citation type="submission" date="2021-06" db="EMBL/GenBank/DDBJ databases">
        <authorList>
            <person name="Kallberg Y."/>
            <person name="Tangrot J."/>
            <person name="Rosling A."/>
        </authorList>
    </citation>
    <scope>NUCLEOTIDE SEQUENCE</scope>
    <source>
        <strain evidence="1">FL966</strain>
    </source>
</reference>
<dbReference type="AlphaFoldDB" id="A0A9N9GDU7"/>
<proteinExistence type="predicted"/>
<name>A0A9N9GDU7_9GLOM</name>